<sequence>MAIKNNVPVIPGTDGPVRTLEQARQFINSGVDYPVIIKASMGGGGRRMRVVIREEELEESFHRKTAFCRFVKTVDIFHLFHIDCTYVLQQARLDVVNICTH</sequence>
<dbReference type="InParanoid" id="A0A024FV45"/>
<name>A0A024FV45_9STRA</name>
<dbReference type="AlphaFoldDB" id="A0A024FV45"/>
<organism evidence="2 3">
    <name type="scientific">Albugo candida</name>
    <dbReference type="NCBI Taxonomy" id="65357"/>
    <lineage>
        <taxon>Eukaryota</taxon>
        <taxon>Sar</taxon>
        <taxon>Stramenopiles</taxon>
        <taxon>Oomycota</taxon>
        <taxon>Peronosporomycetes</taxon>
        <taxon>Albuginales</taxon>
        <taxon>Albuginaceae</taxon>
        <taxon>Albugo</taxon>
    </lineage>
</organism>
<dbReference type="OrthoDB" id="448709at2759"/>
<proteinExistence type="predicted"/>
<dbReference type="InterPro" id="IPR005479">
    <property type="entry name" value="CPAse_ATP-bd"/>
</dbReference>
<dbReference type="Pfam" id="PF02786">
    <property type="entry name" value="CPSase_L_D2"/>
    <property type="match status" value="1"/>
</dbReference>
<evidence type="ECO:0000313" key="3">
    <source>
        <dbReference type="Proteomes" id="UP000053237"/>
    </source>
</evidence>
<dbReference type="STRING" id="65357.A0A024FV45"/>
<protein>
    <recommendedName>
        <fullName evidence="1">Carbamoyl phosphate synthase ATP-binding domain-containing protein</fullName>
    </recommendedName>
</protein>
<dbReference type="PANTHER" id="PTHR48095">
    <property type="entry name" value="PYRUVATE CARBOXYLASE SUBUNIT A"/>
    <property type="match status" value="1"/>
</dbReference>
<dbReference type="GO" id="GO:0005524">
    <property type="term" value="F:ATP binding"/>
    <property type="evidence" value="ECO:0007669"/>
    <property type="project" value="InterPro"/>
</dbReference>
<comment type="caution">
    <text evidence="2">The sequence shown here is derived from an EMBL/GenBank/DDBJ whole genome shotgun (WGS) entry which is preliminary data.</text>
</comment>
<reference evidence="2 3" key="1">
    <citation type="submission" date="2012-05" db="EMBL/GenBank/DDBJ databases">
        <title>Recombination and specialization in a pathogen metapopulation.</title>
        <authorList>
            <person name="Gardiner A."/>
            <person name="Kemen E."/>
            <person name="Schultz-Larsen T."/>
            <person name="MacLean D."/>
            <person name="Van Oosterhout C."/>
            <person name="Jones J.D.G."/>
        </authorList>
    </citation>
    <scope>NUCLEOTIDE SEQUENCE [LARGE SCALE GENOMIC DNA]</scope>
    <source>
        <strain evidence="2 3">Ac Nc2</strain>
    </source>
</reference>
<evidence type="ECO:0000313" key="2">
    <source>
        <dbReference type="EMBL" id="CCI10509.1"/>
    </source>
</evidence>
<dbReference type="EMBL" id="CAIX01000276">
    <property type="protein sequence ID" value="CCI10509.1"/>
    <property type="molecule type" value="Genomic_DNA"/>
</dbReference>
<gene>
    <name evidence="2" type="ORF">BN9_104000</name>
</gene>
<dbReference type="InterPro" id="IPR013815">
    <property type="entry name" value="ATP_grasp_subdomain_1"/>
</dbReference>
<keyword evidence="3" id="KW-1185">Reference proteome</keyword>
<dbReference type="SUPFAM" id="SSF56059">
    <property type="entry name" value="Glutathione synthetase ATP-binding domain-like"/>
    <property type="match status" value="1"/>
</dbReference>
<dbReference type="Proteomes" id="UP000053237">
    <property type="component" value="Unassembled WGS sequence"/>
</dbReference>
<evidence type="ECO:0000259" key="1">
    <source>
        <dbReference type="Pfam" id="PF02786"/>
    </source>
</evidence>
<dbReference type="InterPro" id="IPR051602">
    <property type="entry name" value="ACC_Biotin_Carboxylase"/>
</dbReference>
<feature type="domain" description="Carbamoyl phosphate synthase ATP-binding" evidence="1">
    <location>
        <begin position="4"/>
        <end position="66"/>
    </location>
</feature>
<accession>A0A024FV45</accession>
<dbReference type="Gene3D" id="3.30.1490.20">
    <property type="entry name" value="ATP-grasp fold, A domain"/>
    <property type="match status" value="1"/>
</dbReference>
<dbReference type="PANTHER" id="PTHR48095:SF2">
    <property type="entry name" value="BIOTIN CARBOXYLASE, CHLOROPLASTIC"/>
    <property type="match status" value="1"/>
</dbReference>